<feature type="domain" description="Pyrroline-5-carboxylate reductase catalytic N-terminal" evidence="2">
    <location>
        <begin position="2"/>
        <end position="78"/>
    </location>
</feature>
<dbReference type="Pfam" id="PF03807">
    <property type="entry name" value="F420_oxidored"/>
    <property type="match status" value="1"/>
</dbReference>
<keyword evidence="4" id="KW-1185">Reference proteome</keyword>
<dbReference type="InterPro" id="IPR036291">
    <property type="entry name" value="NAD(P)-bd_dom_sf"/>
</dbReference>
<sequence length="238" mass="24128">MRIGIIGAGDMARALGGGWAAAGHEIAVGARTTARAAAAAAAIGHGARAATVAEAARFGEATLLAVPVDALADILRTSNGDNAIASDGVDGRVHVFTDRTVIDCTNAFAPDPGGFVLSEPAVAERIATAAPGARVVKAFNLLAAEVWAGSERAFEGRALSVPLCGDDAEAVATVAALARDLKLHPVPAGGLRRARYLEAAAAFVVGLWFSGQDVRAMFPPLESAFAVPDEGGLPLVRE</sequence>
<name>A0A386Z7E9_9NOCA</name>
<dbReference type="InterPro" id="IPR028939">
    <property type="entry name" value="P5C_Rdtase_cat_N"/>
</dbReference>
<keyword evidence="1" id="KW-0560">Oxidoreductase</keyword>
<dbReference type="EMBL" id="CP032568">
    <property type="protein sequence ID" value="AYF73526.1"/>
    <property type="molecule type" value="Genomic_DNA"/>
</dbReference>
<protein>
    <submittedName>
        <fullName evidence="3">NADP oxidoreductase</fullName>
    </submittedName>
</protein>
<dbReference type="KEGG" id="nyu:D7D52_06260"/>
<dbReference type="GO" id="GO:0016491">
    <property type="term" value="F:oxidoreductase activity"/>
    <property type="evidence" value="ECO:0007669"/>
    <property type="project" value="UniProtKB-KW"/>
</dbReference>
<dbReference type="Gene3D" id="3.40.50.720">
    <property type="entry name" value="NAD(P)-binding Rossmann-like Domain"/>
    <property type="match status" value="1"/>
</dbReference>
<evidence type="ECO:0000313" key="3">
    <source>
        <dbReference type="EMBL" id="AYF73526.1"/>
    </source>
</evidence>
<dbReference type="SUPFAM" id="SSF51735">
    <property type="entry name" value="NAD(P)-binding Rossmann-fold domains"/>
    <property type="match status" value="1"/>
</dbReference>
<evidence type="ECO:0000259" key="2">
    <source>
        <dbReference type="Pfam" id="PF03807"/>
    </source>
</evidence>
<reference evidence="3 4" key="1">
    <citation type="submission" date="2018-09" db="EMBL/GenBank/DDBJ databases">
        <title>Nocardia yunnanensis sp. nov., an actinomycete isolated from a soil sample.</title>
        <authorList>
            <person name="Zhang J."/>
        </authorList>
    </citation>
    <scope>NUCLEOTIDE SEQUENCE [LARGE SCALE GENOMIC DNA]</scope>
    <source>
        <strain evidence="3 4">CFHS0054</strain>
    </source>
</reference>
<dbReference type="PANTHER" id="PTHR14239">
    <property type="entry name" value="DUDULIN-RELATED"/>
    <property type="match status" value="1"/>
</dbReference>
<accession>A0A386Z7E9</accession>
<gene>
    <name evidence="3" type="ORF">D7D52_06260</name>
</gene>
<evidence type="ECO:0000313" key="4">
    <source>
        <dbReference type="Proteomes" id="UP000267164"/>
    </source>
</evidence>
<dbReference type="OrthoDB" id="5738121at2"/>
<evidence type="ECO:0000256" key="1">
    <source>
        <dbReference type="ARBA" id="ARBA00023002"/>
    </source>
</evidence>
<proteinExistence type="predicted"/>
<organism evidence="3 4">
    <name type="scientific">Nocardia yunnanensis</name>
    <dbReference type="NCBI Taxonomy" id="2382165"/>
    <lineage>
        <taxon>Bacteria</taxon>
        <taxon>Bacillati</taxon>
        <taxon>Actinomycetota</taxon>
        <taxon>Actinomycetes</taxon>
        <taxon>Mycobacteriales</taxon>
        <taxon>Nocardiaceae</taxon>
        <taxon>Nocardia</taxon>
    </lineage>
</organism>
<dbReference type="RefSeq" id="WP_120735457.1">
    <property type="nucleotide sequence ID" value="NZ_CP032568.1"/>
</dbReference>
<dbReference type="AlphaFoldDB" id="A0A386Z7E9"/>
<dbReference type="PANTHER" id="PTHR14239:SF10">
    <property type="entry name" value="REDUCTASE"/>
    <property type="match status" value="1"/>
</dbReference>
<dbReference type="InterPro" id="IPR051267">
    <property type="entry name" value="STEAP_metalloreductase"/>
</dbReference>
<dbReference type="Proteomes" id="UP000267164">
    <property type="component" value="Chromosome"/>
</dbReference>